<evidence type="ECO:0000256" key="9">
    <source>
        <dbReference type="SAM" id="SignalP"/>
    </source>
</evidence>
<proteinExistence type="inferred from homology"/>
<dbReference type="Gene3D" id="2.60.40.10">
    <property type="entry name" value="Immunoglobulins"/>
    <property type="match status" value="1"/>
</dbReference>
<dbReference type="Proteomes" id="UP000823963">
    <property type="component" value="Unassembled WGS sequence"/>
</dbReference>
<feature type="compositionally biased region" description="Low complexity" evidence="7">
    <location>
        <begin position="544"/>
        <end position="557"/>
    </location>
</feature>
<name>A0A9D1UVH7_9LACO</name>
<dbReference type="GO" id="GO:0007155">
    <property type="term" value="P:cell adhesion"/>
    <property type="evidence" value="ECO:0007669"/>
    <property type="project" value="InterPro"/>
</dbReference>
<feature type="domain" description="Gram-positive cocci surface proteins LPxTG" evidence="10">
    <location>
        <begin position="582"/>
        <end position="616"/>
    </location>
</feature>
<dbReference type="Pfam" id="PF17961">
    <property type="entry name" value="Big_8"/>
    <property type="match status" value="1"/>
</dbReference>
<dbReference type="PANTHER" id="PTHR36108:SF13">
    <property type="entry name" value="COLOSSIN-B-RELATED"/>
    <property type="match status" value="1"/>
</dbReference>
<feature type="transmembrane region" description="Helical" evidence="8">
    <location>
        <begin position="590"/>
        <end position="611"/>
    </location>
</feature>
<organism evidence="11 12">
    <name type="scientific">Candidatus Ligilactobacillus excrementigallinarum</name>
    <dbReference type="NCBI Taxonomy" id="2838641"/>
    <lineage>
        <taxon>Bacteria</taxon>
        <taxon>Bacillati</taxon>
        <taxon>Bacillota</taxon>
        <taxon>Bacilli</taxon>
        <taxon>Lactobacillales</taxon>
        <taxon>Lactobacillaceae</taxon>
        <taxon>Ligilactobacillus</taxon>
    </lineage>
</organism>
<dbReference type="Pfam" id="PF05737">
    <property type="entry name" value="Collagen_bind"/>
    <property type="match status" value="1"/>
</dbReference>
<keyword evidence="6" id="KW-0572">Peptidoglycan-anchor</keyword>
<dbReference type="InterPro" id="IPR041033">
    <property type="entry name" value="SpaA_PFL_dom_1"/>
</dbReference>
<keyword evidence="5 9" id="KW-0732">Signal</keyword>
<dbReference type="Pfam" id="PF00746">
    <property type="entry name" value="Gram_pos_anchor"/>
    <property type="match status" value="1"/>
</dbReference>
<evidence type="ECO:0000313" key="11">
    <source>
        <dbReference type="EMBL" id="HIX01144.1"/>
    </source>
</evidence>
<evidence type="ECO:0000256" key="1">
    <source>
        <dbReference type="ARBA" id="ARBA00004168"/>
    </source>
</evidence>
<dbReference type="GO" id="GO:0005518">
    <property type="term" value="F:collagen binding"/>
    <property type="evidence" value="ECO:0007669"/>
    <property type="project" value="InterPro"/>
</dbReference>
<reference evidence="11" key="2">
    <citation type="submission" date="2021-04" db="EMBL/GenBank/DDBJ databases">
        <authorList>
            <person name="Gilroy R."/>
        </authorList>
    </citation>
    <scope>NUCLEOTIDE SEQUENCE</scope>
    <source>
        <strain evidence="11">6627</strain>
    </source>
</reference>
<protein>
    <recommendedName>
        <fullName evidence="10">Gram-positive cocci surface proteins LPxTG domain-containing protein</fullName>
    </recommendedName>
</protein>
<evidence type="ECO:0000259" key="10">
    <source>
        <dbReference type="PROSITE" id="PS50847"/>
    </source>
</evidence>
<feature type="chain" id="PRO_5038646747" description="Gram-positive cocci surface proteins LPxTG domain-containing protein" evidence="9">
    <location>
        <begin position="27"/>
        <end position="616"/>
    </location>
</feature>
<gene>
    <name evidence="11" type="ORF">H9861_00080</name>
</gene>
<evidence type="ECO:0000256" key="4">
    <source>
        <dbReference type="ARBA" id="ARBA00022525"/>
    </source>
</evidence>
<keyword evidence="8" id="KW-1133">Transmembrane helix</keyword>
<evidence type="ECO:0000256" key="6">
    <source>
        <dbReference type="ARBA" id="ARBA00023088"/>
    </source>
</evidence>
<accession>A0A9D1UVH7</accession>
<evidence type="ECO:0000256" key="2">
    <source>
        <dbReference type="ARBA" id="ARBA00007257"/>
    </source>
</evidence>
<dbReference type="Pfam" id="PF17802">
    <property type="entry name" value="SpaA"/>
    <property type="match status" value="1"/>
</dbReference>
<comment type="subcellular location">
    <subcellularLocation>
        <location evidence="1">Secreted</location>
        <location evidence="1">Cell wall</location>
        <topology evidence="1">Peptidoglycan-anchor</topology>
    </subcellularLocation>
</comment>
<dbReference type="SUPFAM" id="SSF49401">
    <property type="entry name" value="Bacterial adhesins"/>
    <property type="match status" value="2"/>
</dbReference>
<keyword evidence="3" id="KW-0134">Cell wall</keyword>
<evidence type="ECO:0000256" key="3">
    <source>
        <dbReference type="ARBA" id="ARBA00022512"/>
    </source>
</evidence>
<dbReference type="InterPro" id="IPR011252">
    <property type="entry name" value="Fibrogen-bd_dom1"/>
</dbReference>
<comment type="caution">
    <text evidence="11">The sequence shown here is derived from an EMBL/GenBank/DDBJ whole genome shotgun (WGS) entry which is preliminary data.</text>
</comment>
<dbReference type="SUPFAM" id="SSF49478">
    <property type="entry name" value="Cna protein B-type domain"/>
    <property type="match status" value="1"/>
</dbReference>
<evidence type="ECO:0000256" key="5">
    <source>
        <dbReference type="ARBA" id="ARBA00022729"/>
    </source>
</evidence>
<reference evidence="11" key="1">
    <citation type="journal article" date="2021" name="PeerJ">
        <title>Extensive microbial diversity within the chicken gut microbiome revealed by metagenomics and culture.</title>
        <authorList>
            <person name="Gilroy R."/>
            <person name="Ravi A."/>
            <person name="Getino M."/>
            <person name="Pursley I."/>
            <person name="Horton D.L."/>
            <person name="Alikhan N.F."/>
            <person name="Baker D."/>
            <person name="Gharbi K."/>
            <person name="Hall N."/>
            <person name="Watson M."/>
            <person name="Adriaenssens E.M."/>
            <person name="Foster-Nyarko E."/>
            <person name="Jarju S."/>
            <person name="Secka A."/>
            <person name="Antonio M."/>
            <person name="Oren A."/>
            <person name="Chaudhuri R.R."/>
            <person name="La Ragione R."/>
            <person name="Hildebrand F."/>
            <person name="Pallen M.J."/>
        </authorList>
    </citation>
    <scope>NUCLEOTIDE SEQUENCE</scope>
    <source>
        <strain evidence="11">6627</strain>
    </source>
</reference>
<comment type="similarity">
    <text evidence="2">Belongs to the serine-aspartate repeat-containing protein (SDr) family.</text>
</comment>
<dbReference type="InterPro" id="IPR041171">
    <property type="entry name" value="SDR_Ig"/>
</dbReference>
<feature type="region of interest" description="Disordered" evidence="7">
    <location>
        <begin position="544"/>
        <end position="585"/>
    </location>
</feature>
<feature type="signal peptide" evidence="9">
    <location>
        <begin position="1"/>
        <end position="26"/>
    </location>
</feature>
<keyword evidence="8" id="KW-0812">Transmembrane</keyword>
<dbReference type="InterPro" id="IPR019931">
    <property type="entry name" value="LPXTG_anchor"/>
</dbReference>
<dbReference type="Gene3D" id="2.60.40.740">
    <property type="match status" value="1"/>
</dbReference>
<dbReference type="EMBL" id="DXFP01000001">
    <property type="protein sequence ID" value="HIX01144.1"/>
    <property type="molecule type" value="Genomic_DNA"/>
</dbReference>
<dbReference type="InterPro" id="IPR008966">
    <property type="entry name" value="Adhesion_dom_sf"/>
</dbReference>
<dbReference type="PANTHER" id="PTHR36108">
    <property type="entry name" value="COLOSSIN-B-RELATED"/>
    <property type="match status" value="1"/>
</dbReference>
<evidence type="ECO:0000256" key="7">
    <source>
        <dbReference type="SAM" id="MobiDB-lite"/>
    </source>
</evidence>
<sequence length="616" mass="64648">MKKISKLFLGFAALVFLIFQSQGVISAKQITVNGLNASDAKIYDGNGQEVEPGSVAGTQYDIKYNWSIPDNENVSAGDTATVTLPKGFVASSTVTGNIKLSNGTVVGTITIQKGSNQGTITFNNQLYNTYGKHGELTISATKKSNSSGDSSGAAPTWMINKAGWLDQGAMQDGAPTKIYWDVVVNPAGKNLKNVVVTDTIGEGQEYIDGSAQFYNVKYSSTGESKRINALNNVKVTTKGNQVTFDLGDITEPVEIEYETSITSLNPDSANIWQNTARIDATGITGKDKDYATVSWGAGGTAQEYQGKINITKVDYSNPSTALPGAVFELRDANGVIVRSDVVTGKDGKITIDNLPDGTYQLIETQAPAGYKKDSKPIEVTLDKNDKHDVNQTIVNKPIVSSSSSSSSLIKSSSSSSVKSLSSSKSSLSLVSSSSSSQSSLSLASSSKNNNSSLASSSSSVIIPSSSQSSSSSSVVVPILSSSTTTTSIKPESSSANLSNNTCSTSESVNVVSSSLNVVPAFSKSSSISSETVVPAAPVPASQFSESSSAQQFSTESQVQRSKKQNSKEIIQSSKKENHGNELPQTGSDNVIKGILTFAGLTFIIIAGILLLKRKSN</sequence>
<dbReference type="InterPro" id="IPR013783">
    <property type="entry name" value="Ig-like_fold"/>
</dbReference>
<dbReference type="PROSITE" id="PS50847">
    <property type="entry name" value="GRAM_POS_ANCHORING"/>
    <property type="match status" value="1"/>
</dbReference>
<keyword evidence="8" id="KW-0472">Membrane</keyword>
<dbReference type="Gene3D" id="2.60.40.1280">
    <property type="match status" value="1"/>
</dbReference>
<evidence type="ECO:0000313" key="12">
    <source>
        <dbReference type="Proteomes" id="UP000823963"/>
    </source>
</evidence>
<feature type="region of interest" description="Disordered" evidence="7">
    <location>
        <begin position="401"/>
        <end position="420"/>
    </location>
</feature>
<dbReference type="AlphaFoldDB" id="A0A9D1UVH7"/>
<evidence type="ECO:0000256" key="8">
    <source>
        <dbReference type="SAM" id="Phobius"/>
    </source>
</evidence>
<keyword evidence="4" id="KW-0964">Secreted</keyword>
<dbReference type="InterPro" id="IPR008456">
    <property type="entry name" value="Collagen-bd_dom"/>
</dbReference>